<dbReference type="Pfam" id="PF20305">
    <property type="entry name" value="pYEATS"/>
    <property type="match status" value="1"/>
</dbReference>
<dbReference type="OrthoDB" id="9796592at2"/>
<reference evidence="3 4" key="1">
    <citation type="submission" date="2019-09" db="EMBL/GenBank/DDBJ databases">
        <authorList>
            <person name="Chandra G."/>
            <person name="Truman W A."/>
        </authorList>
    </citation>
    <scope>NUCLEOTIDE SEQUENCE [LARGE SCALE GENOMIC DNA]</scope>
    <source>
        <strain evidence="3">PS862</strain>
    </source>
</reference>
<name>A0A5E7M0D0_PSEFL</name>
<keyword evidence="1" id="KW-0472">Membrane</keyword>
<dbReference type="AlphaFoldDB" id="A0A5E7M0D0"/>
<feature type="transmembrane region" description="Helical" evidence="1">
    <location>
        <begin position="17"/>
        <end position="37"/>
    </location>
</feature>
<accession>A0A5E7M0D0</accession>
<dbReference type="EMBL" id="CABVII010000016">
    <property type="protein sequence ID" value="VVP17763.1"/>
    <property type="molecule type" value="Genomic_DNA"/>
</dbReference>
<keyword evidence="1" id="KW-1133">Transmembrane helix</keyword>
<dbReference type="RefSeq" id="WP_150784495.1">
    <property type="nucleotide sequence ID" value="NZ_CABVII010000016.1"/>
</dbReference>
<dbReference type="Proteomes" id="UP000385207">
    <property type="component" value="Unassembled WGS sequence"/>
</dbReference>
<dbReference type="InterPro" id="IPR046888">
    <property type="entry name" value="pYEATS"/>
</dbReference>
<feature type="domain" description="Prokaryotic YEATS" evidence="2">
    <location>
        <begin position="124"/>
        <end position="197"/>
    </location>
</feature>
<proteinExistence type="predicted"/>
<gene>
    <name evidence="3" type="ORF">PS862_03692</name>
</gene>
<evidence type="ECO:0000256" key="1">
    <source>
        <dbReference type="SAM" id="Phobius"/>
    </source>
</evidence>
<keyword evidence="1" id="KW-0812">Transmembrane</keyword>
<evidence type="ECO:0000259" key="2">
    <source>
        <dbReference type="Pfam" id="PF20305"/>
    </source>
</evidence>
<evidence type="ECO:0000313" key="3">
    <source>
        <dbReference type="EMBL" id="VVP17763.1"/>
    </source>
</evidence>
<evidence type="ECO:0000313" key="4">
    <source>
        <dbReference type="Proteomes" id="UP000385207"/>
    </source>
</evidence>
<sequence>MPKSPTTVADAASAADVWAALPSILWVLLVFIALVFFRREIREVFQNLSWRLRTGAALKLFSLELGGQSYVSPSIETDKDETAFEHRTDTAEERWRQREQYYKPNRNIHLVHRLAPSTKAGMLYDIQLYLMPHGDATLSNVSKVEYYFGRHWGSQIFTLIDRSRGFPITTSAFGPFICTAKLYFTDGETVIINRYVDFEMGAIGSKA</sequence>
<protein>
    <recommendedName>
        <fullName evidence="2">Prokaryotic YEATS domain-containing protein</fullName>
    </recommendedName>
</protein>
<organism evidence="3 4">
    <name type="scientific">Pseudomonas fluorescens</name>
    <dbReference type="NCBI Taxonomy" id="294"/>
    <lineage>
        <taxon>Bacteria</taxon>
        <taxon>Pseudomonadati</taxon>
        <taxon>Pseudomonadota</taxon>
        <taxon>Gammaproteobacteria</taxon>
        <taxon>Pseudomonadales</taxon>
        <taxon>Pseudomonadaceae</taxon>
        <taxon>Pseudomonas</taxon>
    </lineage>
</organism>